<reference evidence="2" key="1">
    <citation type="submission" date="2021-12" db="EMBL/GenBank/DDBJ databases">
        <authorList>
            <person name="Martin H S."/>
        </authorList>
    </citation>
    <scope>NUCLEOTIDE SEQUENCE</scope>
</reference>
<organism evidence="2 3">
    <name type="scientific">Brenthis ino</name>
    <name type="common">lesser marbled fritillary</name>
    <dbReference type="NCBI Taxonomy" id="405034"/>
    <lineage>
        <taxon>Eukaryota</taxon>
        <taxon>Metazoa</taxon>
        <taxon>Ecdysozoa</taxon>
        <taxon>Arthropoda</taxon>
        <taxon>Hexapoda</taxon>
        <taxon>Insecta</taxon>
        <taxon>Pterygota</taxon>
        <taxon>Neoptera</taxon>
        <taxon>Endopterygota</taxon>
        <taxon>Lepidoptera</taxon>
        <taxon>Glossata</taxon>
        <taxon>Ditrysia</taxon>
        <taxon>Papilionoidea</taxon>
        <taxon>Nymphalidae</taxon>
        <taxon>Heliconiinae</taxon>
        <taxon>Argynnini</taxon>
        <taxon>Brenthis</taxon>
    </lineage>
</organism>
<evidence type="ECO:0000313" key="3">
    <source>
        <dbReference type="Proteomes" id="UP000838878"/>
    </source>
</evidence>
<dbReference type="EMBL" id="OV170222">
    <property type="protein sequence ID" value="CAH0721310.1"/>
    <property type="molecule type" value="Genomic_DNA"/>
</dbReference>
<keyword evidence="3" id="KW-1185">Reference proteome</keyword>
<dbReference type="OrthoDB" id="3039988at2759"/>
<feature type="region of interest" description="Disordered" evidence="1">
    <location>
        <begin position="49"/>
        <end position="78"/>
    </location>
</feature>
<evidence type="ECO:0000313" key="2">
    <source>
        <dbReference type="EMBL" id="CAH0721310.1"/>
    </source>
</evidence>
<gene>
    <name evidence="2" type="ORF">BINO364_LOCUS7424</name>
</gene>
<sequence>MYVQPDEPIQEKNRELQERIVDEEFPALNATSMNTCDVSYESRNTVSFSDVTKNKNTGKKKQAKSSNYTTRSRKCTDHRDTQFTEESNHANFEEKQALPNEDKRDFDVVELLRRVKEIIFMRVTIKAKIISVIKCCIEWFLLSVVDNLEDWPILRAFIEYLNVNDYG</sequence>
<accession>A0A8J9V7A1</accession>
<name>A0A8J9V7A1_9NEOP</name>
<dbReference type="Proteomes" id="UP000838878">
    <property type="component" value="Chromosome 2"/>
</dbReference>
<evidence type="ECO:0000256" key="1">
    <source>
        <dbReference type="SAM" id="MobiDB-lite"/>
    </source>
</evidence>
<proteinExistence type="predicted"/>
<protein>
    <submittedName>
        <fullName evidence="2">Uncharacterized protein</fullName>
    </submittedName>
</protein>
<feature type="non-terminal residue" evidence="2">
    <location>
        <position position="167"/>
    </location>
</feature>
<dbReference type="AlphaFoldDB" id="A0A8J9V7A1"/>